<dbReference type="Gene3D" id="3.30.390.10">
    <property type="entry name" value="Enolase-like, N-terminal domain"/>
    <property type="match status" value="1"/>
</dbReference>
<dbReference type="InterPro" id="IPR013342">
    <property type="entry name" value="Mandelate_racemase_C"/>
</dbReference>
<dbReference type="AlphaFoldDB" id="S0FKI3"/>
<dbReference type="SFLD" id="SFLDG00179">
    <property type="entry name" value="mandelate_racemase"/>
    <property type="match status" value="1"/>
</dbReference>
<feature type="domain" description="Mandelate racemase/muconate lactonizing enzyme C-terminal" evidence="4">
    <location>
        <begin position="128"/>
        <end position="233"/>
    </location>
</feature>
<keyword evidence="6" id="KW-1185">Reference proteome</keyword>
<dbReference type="EMBL" id="AORV01000078">
    <property type="protein sequence ID" value="EMS69038.1"/>
    <property type="molecule type" value="Genomic_DNA"/>
</dbReference>
<keyword evidence="1" id="KW-0479">Metal-binding</keyword>
<dbReference type="Pfam" id="PF13378">
    <property type="entry name" value="MR_MLE_C"/>
    <property type="match status" value="1"/>
</dbReference>
<dbReference type="EC" id="4.2.1.6" evidence="5"/>
<dbReference type="eggNOG" id="COG4948">
    <property type="taxonomic scope" value="Bacteria"/>
</dbReference>
<evidence type="ECO:0000256" key="2">
    <source>
        <dbReference type="ARBA" id="ARBA00022842"/>
    </source>
</evidence>
<dbReference type="PANTHER" id="PTHR48080:SF2">
    <property type="entry name" value="D-GALACTONATE DEHYDRATASE"/>
    <property type="match status" value="1"/>
</dbReference>
<dbReference type="InterPro" id="IPR013341">
    <property type="entry name" value="Mandelate_racemase_N_dom"/>
</dbReference>
<reference evidence="5 6" key="1">
    <citation type="journal article" date="2013" name="Genome Announc.">
        <title>Draft Genome Sequence of the Cellulolytic, Mesophilic, Anaerobic Bacterium Clostridium termitidis Strain CT1112 (DSM 5398).</title>
        <authorList>
            <person name="Lal S."/>
            <person name="Ramachandran U."/>
            <person name="Zhang X."/>
            <person name="Munir R."/>
            <person name="Sparling R."/>
            <person name="Levin D.B."/>
        </authorList>
    </citation>
    <scope>NUCLEOTIDE SEQUENCE [LARGE SCALE GENOMIC DNA]</scope>
    <source>
        <strain evidence="5 6">CT1112</strain>
    </source>
</reference>
<protein>
    <submittedName>
        <fullName evidence="5">Galactonate dehydratase</fullName>
        <ecNumber evidence="5">4.2.1.6</ecNumber>
    </submittedName>
</protein>
<dbReference type="PROSITE" id="PS00909">
    <property type="entry name" value="MR_MLE_2"/>
    <property type="match status" value="1"/>
</dbReference>
<keyword evidence="2" id="KW-0460">Magnesium</keyword>
<dbReference type="PATRIC" id="fig|1195236.3.peg.5541"/>
<dbReference type="PANTHER" id="PTHR48080">
    <property type="entry name" value="D-GALACTONATE DEHYDRATASE-RELATED"/>
    <property type="match status" value="1"/>
</dbReference>
<dbReference type="FunFam" id="3.30.390.10:FF:000003">
    <property type="entry name" value="D-galactonate dehydratase"/>
    <property type="match status" value="1"/>
</dbReference>
<dbReference type="RefSeq" id="WP_004631195.1">
    <property type="nucleotide sequence ID" value="NZ_AORV01000078.1"/>
</dbReference>
<dbReference type="SMART" id="SM00922">
    <property type="entry name" value="MR_MLE"/>
    <property type="match status" value="1"/>
</dbReference>
<organism evidence="5 6">
    <name type="scientific">Ruminiclostridium cellobioparum subsp. termitidis CT1112</name>
    <dbReference type="NCBI Taxonomy" id="1195236"/>
    <lineage>
        <taxon>Bacteria</taxon>
        <taxon>Bacillati</taxon>
        <taxon>Bacillota</taxon>
        <taxon>Clostridia</taxon>
        <taxon>Eubacteriales</taxon>
        <taxon>Oscillospiraceae</taxon>
        <taxon>Ruminiclostridium</taxon>
    </lineage>
</organism>
<sequence>MKIVKFETYNLLPRWLFLKITTDEGVCGWGEPVIEGKSTVVEEAVHTLGKMIIGEDPMNIEHLWQLMYRGSFYRGGAIICSAISGIEQALWDIKGKVYGMPVWQMLGGKCRDRIRMYAHITPVENPSVEELCKAAKEKVAQGYTALKTPIHVPLRHIDTMKTVETYVNKFAALREAVGKDIDIAIDFHGRVSPAMAPIFCRELEKYYPMFVEEPVLPENVDCMARIARSTTIPIATGERLFTPWAFRQVLEKQAANVLQPDLSHCGGILSTFKIAAMAANYYVNIAPHNPLGPIALASCLQIDTCIPNFTAQENIRLEDGSDLGKNLFKRAFEIKDGYIDVPTAPGLGFEVNEDAIKDYIYDGSWSCPVYYHEDDHSVADW</sequence>
<evidence type="ECO:0000259" key="4">
    <source>
        <dbReference type="SMART" id="SM00922"/>
    </source>
</evidence>
<dbReference type="InterPro" id="IPR036849">
    <property type="entry name" value="Enolase-like_C_sf"/>
</dbReference>
<dbReference type="STRING" id="1195236.CTER_5404"/>
<dbReference type="SUPFAM" id="SSF51604">
    <property type="entry name" value="Enolase C-terminal domain-like"/>
    <property type="match status" value="1"/>
</dbReference>
<evidence type="ECO:0000256" key="3">
    <source>
        <dbReference type="ARBA" id="ARBA00023239"/>
    </source>
</evidence>
<dbReference type="InterPro" id="IPR018110">
    <property type="entry name" value="Mandel_Rmase/mucon_lact_enz_CS"/>
</dbReference>
<dbReference type="Gene3D" id="3.20.20.120">
    <property type="entry name" value="Enolase-like C-terminal domain"/>
    <property type="match status" value="1"/>
</dbReference>
<name>S0FKI3_RUMCE</name>
<accession>S0FKI3</accession>
<dbReference type="GO" id="GO:0008869">
    <property type="term" value="F:galactonate dehydratase activity"/>
    <property type="evidence" value="ECO:0007669"/>
    <property type="project" value="UniProtKB-EC"/>
</dbReference>
<dbReference type="GO" id="GO:0046872">
    <property type="term" value="F:metal ion binding"/>
    <property type="evidence" value="ECO:0007669"/>
    <property type="project" value="UniProtKB-KW"/>
</dbReference>
<dbReference type="InterPro" id="IPR029017">
    <property type="entry name" value="Enolase-like_N"/>
</dbReference>
<dbReference type="NCBIfam" id="NF010624">
    <property type="entry name" value="PRK14017.1"/>
    <property type="match status" value="1"/>
</dbReference>
<dbReference type="SFLD" id="SFLDS00001">
    <property type="entry name" value="Enolase"/>
    <property type="match status" value="1"/>
</dbReference>
<comment type="caution">
    <text evidence="5">The sequence shown here is derived from an EMBL/GenBank/DDBJ whole genome shotgun (WGS) entry which is preliminary data.</text>
</comment>
<gene>
    <name evidence="5" type="ORF">CTER_5404</name>
</gene>
<dbReference type="Pfam" id="PF02746">
    <property type="entry name" value="MR_MLE_N"/>
    <property type="match status" value="1"/>
</dbReference>
<dbReference type="GO" id="GO:0009063">
    <property type="term" value="P:amino acid catabolic process"/>
    <property type="evidence" value="ECO:0007669"/>
    <property type="project" value="InterPro"/>
</dbReference>
<keyword evidence="3 5" id="KW-0456">Lyase</keyword>
<dbReference type="InterPro" id="IPR034593">
    <property type="entry name" value="DgoD-like"/>
</dbReference>
<evidence type="ECO:0000313" key="5">
    <source>
        <dbReference type="EMBL" id="EMS69038.1"/>
    </source>
</evidence>
<dbReference type="InterPro" id="IPR029065">
    <property type="entry name" value="Enolase_C-like"/>
</dbReference>
<dbReference type="SUPFAM" id="SSF54826">
    <property type="entry name" value="Enolase N-terminal domain-like"/>
    <property type="match status" value="1"/>
</dbReference>
<proteinExistence type="predicted"/>
<evidence type="ECO:0000313" key="6">
    <source>
        <dbReference type="Proteomes" id="UP000014155"/>
    </source>
</evidence>
<evidence type="ECO:0000256" key="1">
    <source>
        <dbReference type="ARBA" id="ARBA00022723"/>
    </source>
</evidence>
<dbReference type="Proteomes" id="UP000014155">
    <property type="component" value="Unassembled WGS sequence"/>
</dbReference>